<dbReference type="AlphaFoldDB" id="A0A6N2LRQ1"/>
<proteinExistence type="predicted"/>
<evidence type="ECO:0000313" key="1">
    <source>
        <dbReference type="EMBL" id="VFU43105.1"/>
    </source>
</evidence>
<sequence>MRASEEPVRDGTFDNRGNYILLANTSYAGCKNWEEAAKKRKFLEEIEIMKERGQNWIEIKDNSHFYGQVYTSALQLANFISLRSTRL</sequence>
<name>A0A6N2LRQ1_SALVM</name>
<organism evidence="1">
    <name type="scientific">Salix viminalis</name>
    <name type="common">Common osier</name>
    <name type="synonym">Basket willow</name>
    <dbReference type="NCBI Taxonomy" id="40686"/>
    <lineage>
        <taxon>Eukaryota</taxon>
        <taxon>Viridiplantae</taxon>
        <taxon>Streptophyta</taxon>
        <taxon>Embryophyta</taxon>
        <taxon>Tracheophyta</taxon>
        <taxon>Spermatophyta</taxon>
        <taxon>Magnoliopsida</taxon>
        <taxon>eudicotyledons</taxon>
        <taxon>Gunneridae</taxon>
        <taxon>Pentapetalae</taxon>
        <taxon>rosids</taxon>
        <taxon>fabids</taxon>
        <taxon>Malpighiales</taxon>
        <taxon>Salicaceae</taxon>
        <taxon>Saliceae</taxon>
        <taxon>Salix</taxon>
    </lineage>
</organism>
<dbReference type="EMBL" id="CAADRP010001596">
    <property type="protein sequence ID" value="VFU43105.1"/>
    <property type="molecule type" value="Genomic_DNA"/>
</dbReference>
<protein>
    <submittedName>
        <fullName evidence="1">Uncharacterized protein</fullName>
    </submittedName>
</protein>
<accession>A0A6N2LRQ1</accession>
<reference evidence="1" key="1">
    <citation type="submission" date="2019-03" db="EMBL/GenBank/DDBJ databases">
        <authorList>
            <person name="Mank J."/>
            <person name="Almeida P."/>
        </authorList>
    </citation>
    <scope>NUCLEOTIDE SEQUENCE</scope>
    <source>
        <strain evidence="1">78183</strain>
    </source>
</reference>
<gene>
    <name evidence="1" type="ORF">SVIM_LOCUS262454</name>
</gene>